<keyword evidence="11" id="KW-1185">Reference proteome</keyword>
<dbReference type="PROSITE" id="PS50157">
    <property type="entry name" value="ZINC_FINGER_C2H2_2"/>
    <property type="match status" value="7"/>
</dbReference>
<evidence type="ECO:0000256" key="4">
    <source>
        <dbReference type="ARBA" id="ARBA00022771"/>
    </source>
</evidence>
<keyword evidence="3" id="KW-0677">Repeat</keyword>
<evidence type="ECO:0000256" key="7">
    <source>
        <dbReference type="PROSITE-ProRule" id="PRU00042"/>
    </source>
</evidence>
<evidence type="ECO:0000256" key="8">
    <source>
        <dbReference type="SAM" id="MobiDB-lite"/>
    </source>
</evidence>
<evidence type="ECO:0000259" key="9">
    <source>
        <dbReference type="PROSITE" id="PS50157"/>
    </source>
</evidence>
<feature type="domain" description="C2H2-type" evidence="9">
    <location>
        <begin position="614"/>
        <end position="637"/>
    </location>
</feature>
<evidence type="ECO:0000256" key="1">
    <source>
        <dbReference type="ARBA" id="ARBA00004123"/>
    </source>
</evidence>
<dbReference type="PANTHER" id="PTHR24394:SF29">
    <property type="entry name" value="MYONEURIN"/>
    <property type="match status" value="1"/>
</dbReference>
<reference evidence="10 11" key="1">
    <citation type="submission" date="2020-06" db="EMBL/GenBank/DDBJ databases">
        <authorList>
            <person name="Li R."/>
            <person name="Bekaert M."/>
        </authorList>
    </citation>
    <scope>NUCLEOTIDE SEQUENCE [LARGE SCALE GENOMIC DNA]</scope>
    <source>
        <strain evidence="11">wild</strain>
    </source>
</reference>
<feature type="domain" description="C2H2-type" evidence="9">
    <location>
        <begin position="842"/>
        <end position="869"/>
    </location>
</feature>
<feature type="domain" description="C2H2-type" evidence="9">
    <location>
        <begin position="1019"/>
        <end position="1049"/>
    </location>
</feature>
<feature type="region of interest" description="Disordered" evidence="8">
    <location>
        <begin position="351"/>
        <end position="387"/>
    </location>
</feature>
<dbReference type="AlphaFoldDB" id="A0A6J8AII3"/>
<keyword evidence="6" id="KW-0539">Nucleus</keyword>
<dbReference type="Gene3D" id="3.30.160.60">
    <property type="entry name" value="Classic Zinc Finger"/>
    <property type="match status" value="3"/>
</dbReference>
<organism evidence="10 11">
    <name type="scientific">Mytilus coruscus</name>
    <name type="common">Sea mussel</name>
    <dbReference type="NCBI Taxonomy" id="42192"/>
    <lineage>
        <taxon>Eukaryota</taxon>
        <taxon>Metazoa</taxon>
        <taxon>Spiralia</taxon>
        <taxon>Lophotrochozoa</taxon>
        <taxon>Mollusca</taxon>
        <taxon>Bivalvia</taxon>
        <taxon>Autobranchia</taxon>
        <taxon>Pteriomorphia</taxon>
        <taxon>Mytilida</taxon>
        <taxon>Mytiloidea</taxon>
        <taxon>Mytilidae</taxon>
        <taxon>Mytilinae</taxon>
        <taxon>Mytilus</taxon>
    </lineage>
</organism>
<dbReference type="Proteomes" id="UP000507470">
    <property type="component" value="Unassembled WGS sequence"/>
</dbReference>
<dbReference type="EMBL" id="CACVKT020001498">
    <property type="protein sequence ID" value="CAC5368649.1"/>
    <property type="molecule type" value="Genomic_DNA"/>
</dbReference>
<keyword evidence="4 7" id="KW-0863">Zinc-finger</keyword>
<feature type="compositionally biased region" description="Polar residues" evidence="8">
    <location>
        <begin position="351"/>
        <end position="363"/>
    </location>
</feature>
<dbReference type="OrthoDB" id="6079937at2759"/>
<name>A0A6J8AII3_MYTCO</name>
<dbReference type="PROSITE" id="PS00028">
    <property type="entry name" value="ZINC_FINGER_C2H2_1"/>
    <property type="match status" value="8"/>
</dbReference>
<dbReference type="InterPro" id="IPR013087">
    <property type="entry name" value="Znf_C2H2_type"/>
</dbReference>
<evidence type="ECO:0000256" key="3">
    <source>
        <dbReference type="ARBA" id="ARBA00022737"/>
    </source>
</evidence>
<comment type="subcellular location">
    <subcellularLocation>
        <location evidence="1">Nucleus</location>
    </subcellularLocation>
</comment>
<feature type="domain" description="C2H2-type" evidence="9">
    <location>
        <begin position="966"/>
        <end position="989"/>
    </location>
</feature>
<dbReference type="InterPro" id="IPR036236">
    <property type="entry name" value="Znf_C2H2_sf"/>
</dbReference>
<keyword evidence="2" id="KW-0479">Metal-binding</keyword>
<dbReference type="GO" id="GO:0000981">
    <property type="term" value="F:DNA-binding transcription factor activity, RNA polymerase II-specific"/>
    <property type="evidence" value="ECO:0007669"/>
    <property type="project" value="TreeGrafter"/>
</dbReference>
<dbReference type="SMART" id="SM00355">
    <property type="entry name" value="ZnF_C2H2"/>
    <property type="match status" value="9"/>
</dbReference>
<dbReference type="GO" id="GO:0008270">
    <property type="term" value="F:zinc ion binding"/>
    <property type="evidence" value="ECO:0007669"/>
    <property type="project" value="UniProtKB-KW"/>
</dbReference>
<feature type="domain" description="C2H2-type" evidence="9">
    <location>
        <begin position="872"/>
        <end position="899"/>
    </location>
</feature>
<evidence type="ECO:0000256" key="6">
    <source>
        <dbReference type="ARBA" id="ARBA00023242"/>
    </source>
</evidence>
<evidence type="ECO:0000256" key="2">
    <source>
        <dbReference type="ARBA" id="ARBA00022723"/>
    </source>
</evidence>
<evidence type="ECO:0000256" key="5">
    <source>
        <dbReference type="ARBA" id="ARBA00022833"/>
    </source>
</evidence>
<dbReference type="SUPFAM" id="SSF57667">
    <property type="entry name" value="beta-beta-alpha zinc fingers"/>
    <property type="match status" value="4"/>
</dbReference>
<feature type="domain" description="C2H2-type" evidence="9">
    <location>
        <begin position="991"/>
        <end position="1018"/>
    </location>
</feature>
<dbReference type="GO" id="GO:0005634">
    <property type="term" value="C:nucleus"/>
    <property type="evidence" value="ECO:0007669"/>
    <property type="project" value="UniProtKB-SubCell"/>
</dbReference>
<accession>A0A6J8AII3</accession>
<dbReference type="PANTHER" id="PTHR24394">
    <property type="entry name" value="ZINC FINGER PROTEIN"/>
    <property type="match status" value="1"/>
</dbReference>
<protein>
    <submittedName>
        <fullName evidence="10">KRAB</fullName>
    </submittedName>
</protein>
<gene>
    <name evidence="10" type="ORF">MCOR_8131</name>
</gene>
<sequence>MSYTVDLEQLEDEVLWNILEILGKKLNRKGKECIFLVSGKNNEAVMSWTTELGGYFLSTYPKWSSMFQDFCNTGEMPMMKQQMLPGELANYTALKNVEQFKTFSINSSLKNTCKWLQRKDNSMFSVKDIKIKVEGEMNHEEIKHSYKDVKIEDNSQHSDEYNVGKTNINTSCLGPSCSNACSDHNIHNSNEVSGEIMNWNTSCTNDLFECANEVIGEMTDCSTSYSNVLIEDNIQGSFEVGDEMTNFNTVCSNVLNEDNIQGSIGVGGEMTNCNTICSNFLTEDNIECANEVPGRWKEYNMLYSNVLKEKLKDIIHKRTHLNNSVDNCTFRNVSTSKAETDHSYVLIGNNIETGTDQQGSDNSQNKDKKRKKGSGDSRKKYKKRKKSTGVSLKCIPILPKIIDDNAHDACTIQYFRYGGIIQNSTTNEACTPLTTEVKIKAEADDCFMDKTSKQNLTPKESLLPLMTEVKTKADVGNLLIVETMKQNSTTKETVLPITKIIKNITEARNHLIDKTSRNDEKWKMSPTTEPLLPLSTVVLTKIDCSKFPTKEERTKNFVKENMMIHVPPEILADQVVSDSYRELIHQDTKAKDSTIEHSYSRLNPDLRNCAPIKYSCKLCTKKFDTLQRYYNHTNSHTVCNLSCGSCINVLPLENKKLEDFLSLECFKCDRTLAEKLNETFCNLASSYSTSSPHNDTSSNSTSCLDIHDISASSTGKSAFCFDVSESSLQEDMNCSPVKEKAEDFADNHDNKGNNHEDKPYLKLEIESLPNATEKGSGKNENENGFQLNQDPEEEKRLLVISEKDTAHMHNQSKICKFCSMKFSNTFSYHQHLTSFHRSKFNTKCIHCDVIFSSSRSLSKHMSIHIPSNEMPYRCDVCGKGLFSEKSLKQHNCAHKVKNRPEFMCEICGRSYHYNKTLDVHKKYYHTNGSVGTYKCGNCRTLFYSRLKLNIHQSACKPHELCDVFQQTCRACGQYFKEQSALNLHMKKAHPFLCFFCGKNFKFCVSFENHMKRHTSDQQFPCKLCSAKYYEENLLDIHMKKTHGHKGQASSNPDTNGGSDDFRIAGYHQGCKILRVS</sequence>
<proteinExistence type="predicted"/>
<evidence type="ECO:0000313" key="10">
    <source>
        <dbReference type="EMBL" id="CAC5368649.1"/>
    </source>
</evidence>
<feature type="domain" description="C2H2-type" evidence="9">
    <location>
        <begin position="902"/>
        <end position="930"/>
    </location>
</feature>
<evidence type="ECO:0000313" key="11">
    <source>
        <dbReference type="Proteomes" id="UP000507470"/>
    </source>
</evidence>
<keyword evidence="5" id="KW-0862">Zinc</keyword>